<dbReference type="InterPro" id="IPR007272">
    <property type="entry name" value="Sulf_transp_TsuA/YedE"/>
</dbReference>
<evidence type="ECO:0000256" key="2">
    <source>
        <dbReference type="ARBA" id="ARBA00022448"/>
    </source>
</evidence>
<proteinExistence type="predicted"/>
<keyword evidence="2" id="KW-0813">Transport</keyword>
<feature type="transmembrane region" description="Helical" evidence="8">
    <location>
        <begin position="166"/>
        <end position="185"/>
    </location>
</feature>
<keyword evidence="7 8" id="KW-0472">Membrane</keyword>
<feature type="transmembrane region" description="Helical" evidence="8">
    <location>
        <begin position="83"/>
        <end position="106"/>
    </location>
</feature>
<evidence type="ECO:0000256" key="6">
    <source>
        <dbReference type="ARBA" id="ARBA00022989"/>
    </source>
</evidence>
<feature type="transmembrane region" description="Helical" evidence="8">
    <location>
        <begin position="12"/>
        <end position="33"/>
    </location>
</feature>
<dbReference type="PANTHER" id="PTHR30574:SF1">
    <property type="entry name" value="SULPHUR TRANSPORT DOMAIN-CONTAINING PROTEIN"/>
    <property type="match status" value="1"/>
</dbReference>
<evidence type="ECO:0000256" key="8">
    <source>
        <dbReference type="SAM" id="Phobius"/>
    </source>
</evidence>
<keyword evidence="3" id="KW-1003">Cell membrane</keyword>
<dbReference type="EMBL" id="NEXE01000034">
    <property type="protein sequence ID" value="PSN91132.1"/>
    <property type="molecule type" value="Genomic_DNA"/>
</dbReference>
<organism evidence="9 10">
    <name type="scientific">Candidatus Marsarchaeota G2 archaeon OSP_D</name>
    <dbReference type="NCBI Taxonomy" id="1978157"/>
    <lineage>
        <taxon>Archaea</taxon>
        <taxon>Candidatus Marsarchaeota</taxon>
        <taxon>Candidatus Marsarchaeota group 2</taxon>
    </lineage>
</organism>
<dbReference type="PANTHER" id="PTHR30574">
    <property type="entry name" value="INNER MEMBRANE PROTEIN YEDE"/>
    <property type="match status" value="1"/>
</dbReference>
<accession>A0A2R6AXL3</accession>
<comment type="caution">
    <text evidence="9">The sequence shown here is derived from an EMBL/GenBank/DDBJ whole genome shotgun (WGS) entry which is preliminary data.</text>
</comment>
<evidence type="ECO:0000313" key="9">
    <source>
        <dbReference type="EMBL" id="PSN91132.1"/>
    </source>
</evidence>
<evidence type="ECO:0000256" key="7">
    <source>
        <dbReference type="ARBA" id="ARBA00023136"/>
    </source>
</evidence>
<feature type="transmembrane region" description="Helical" evidence="8">
    <location>
        <begin position="250"/>
        <end position="273"/>
    </location>
</feature>
<keyword evidence="6 8" id="KW-1133">Transmembrane helix</keyword>
<feature type="transmembrane region" description="Helical" evidence="8">
    <location>
        <begin position="118"/>
        <end position="136"/>
    </location>
</feature>
<evidence type="ECO:0000313" key="10">
    <source>
        <dbReference type="Proteomes" id="UP000240322"/>
    </source>
</evidence>
<feature type="transmembrane region" description="Helical" evidence="8">
    <location>
        <begin position="350"/>
        <end position="375"/>
    </location>
</feature>
<evidence type="ECO:0000256" key="4">
    <source>
        <dbReference type="ARBA" id="ARBA00022519"/>
    </source>
</evidence>
<gene>
    <name evidence="9" type="ORF">B9Q03_04990</name>
</gene>
<keyword evidence="5 8" id="KW-0812">Transmembrane</keyword>
<feature type="transmembrane region" description="Helical" evidence="8">
    <location>
        <begin position="309"/>
        <end position="329"/>
    </location>
</feature>
<sequence>MEAVAMSFSATAPLWIGIFIGGIIGGLAELWGISNSDVLLKLAKWEDRLFINCIAIAIGVGAVLLYGLAALGVSFHYGVKPDYVIGVALGGLIFGVGVAVSGYVPGTEWMALGEGRREAIYAVFGGLLGAASWTILYQTPVGQWLVDTLNYGPIYLAGKAGTDVDIGFLISLVWAAAMFGVAYFLPRYQNGKSCIYMATHPNYKMTEIELSVHEETSKMLTEGSAMPVGPSDHLAYSANNHWAPKSDLRWLLTFVGAIIGAVVVLEMFLHQIFGESTTYSWIVGYLWLPSYSYSQLVFKTIGWEPYSDIGTLLGSFLAAIFVSRRFQAFNAWIPKTWQKRFGSSELKRDVGVFLGSYLVLFGARMAGGCASGHILSGDLQMALSSIEFFAFVAFSLLITGRLLYGGKRTEVNA</sequence>
<dbReference type="Pfam" id="PF04143">
    <property type="entry name" value="Sulf_transp"/>
    <property type="match status" value="1"/>
</dbReference>
<dbReference type="AlphaFoldDB" id="A0A2R6AXL3"/>
<comment type="subcellular location">
    <subcellularLocation>
        <location evidence="1">Cell inner membrane</location>
        <topology evidence="1">Multi-pass membrane protein</topology>
    </subcellularLocation>
</comment>
<keyword evidence="4" id="KW-0997">Cell inner membrane</keyword>
<dbReference type="Proteomes" id="UP000240322">
    <property type="component" value="Unassembled WGS sequence"/>
</dbReference>
<evidence type="ECO:0000256" key="1">
    <source>
        <dbReference type="ARBA" id="ARBA00004429"/>
    </source>
</evidence>
<protein>
    <submittedName>
        <fullName evidence="9">Transporter</fullName>
    </submittedName>
</protein>
<evidence type="ECO:0000256" key="3">
    <source>
        <dbReference type="ARBA" id="ARBA00022475"/>
    </source>
</evidence>
<feature type="transmembrane region" description="Helical" evidence="8">
    <location>
        <begin position="54"/>
        <end position="77"/>
    </location>
</feature>
<reference evidence="9 10" key="1">
    <citation type="submission" date="2017-04" db="EMBL/GenBank/DDBJ databases">
        <title>Novel microbial lineages endemic to geothermal iron-oxide mats fill important gaps in the evolutionary history of Archaea.</title>
        <authorList>
            <person name="Jay Z.J."/>
            <person name="Beam J.P."/>
            <person name="Dlakic M."/>
            <person name="Rusch D.B."/>
            <person name="Kozubal M.A."/>
            <person name="Inskeep W.P."/>
        </authorList>
    </citation>
    <scope>NUCLEOTIDE SEQUENCE [LARGE SCALE GENOMIC DNA]</scope>
    <source>
        <strain evidence="9">OSP_D</strain>
    </source>
</reference>
<feature type="transmembrane region" description="Helical" evidence="8">
    <location>
        <begin position="381"/>
        <end position="404"/>
    </location>
</feature>
<name>A0A2R6AXL3_9ARCH</name>
<evidence type="ECO:0000256" key="5">
    <source>
        <dbReference type="ARBA" id="ARBA00022692"/>
    </source>
</evidence>
<dbReference type="GO" id="GO:0005886">
    <property type="term" value="C:plasma membrane"/>
    <property type="evidence" value="ECO:0007669"/>
    <property type="project" value="UniProtKB-SubCell"/>
</dbReference>